<sequence length="152" mass="16294">MASTWLEASSEARRLPPSVNNPADAGSRYYIMGVLLALGIILGVFMLWARCRFPVVRRVTLAVATPPPAKTRQTTPPPIFDVFVAPTNVHAALWTDMLPLSLSLLPPRTCAAGKENAGLQSVPAHVAALVAMPSLCPEECFEFAVGTVEVKL</sequence>
<protein>
    <submittedName>
        <fullName evidence="2">Uncharacterized protein</fullName>
    </submittedName>
</protein>
<keyword evidence="3" id="KW-1185">Reference proteome</keyword>
<dbReference type="GeneID" id="59341075"/>
<feature type="transmembrane region" description="Helical" evidence="1">
    <location>
        <begin position="29"/>
        <end position="49"/>
    </location>
</feature>
<dbReference type="EMBL" id="JACAZF010000001">
    <property type="protein sequence ID" value="KAF7316446.1"/>
    <property type="molecule type" value="Genomic_DNA"/>
</dbReference>
<keyword evidence="1" id="KW-0472">Membrane</keyword>
<keyword evidence="1" id="KW-0812">Transmembrane</keyword>
<name>A0A8H6TFK5_9AGAR</name>
<evidence type="ECO:0000313" key="2">
    <source>
        <dbReference type="EMBL" id="KAF7316446.1"/>
    </source>
</evidence>
<reference evidence="2" key="1">
    <citation type="submission" date="2020-05" db="EMBL/GenBank/DDBJ databases">
        <title>Mycena genomes resolve the evolution of fungal bioluminescence.</title>
        <authorList>
            <person name="Tsai I.J."/>
        </authorList>
    </citation>
    <scope>NUCLEOTIDE SEQUENCE</scope>
    <source>
        <strain evidence="2">171206Taipei</strain>
    </source>
</reference>
<evidence type="ECO:0000256" key="1">
    <source>
        <dbReference type="SAM" id="Phobius"/>
    </source>
</evidence>
<dbReference type="RefSeq" id="XP_037226469.1">
    <property type="nucleotide sequence ID" value="XM_037358559.1"/>
</dbReference>
<accession>A0A8H6TFK5</accession>
<dbReference type="Proteomes" id="UP000636479">
    <property type="component" value="Unassembled WGS sequence"/>
</dbReference>
<organism evidence="2 3">
    <name type="scientific">Mycena indigotica</name>
    <dbReference type="NCBI Taxonomy" id="2126181"/>
    <lineage>
        <taxon>Eukaryota</taxon>
        <taxon>Fungi</taxon>
        <taxon>Dikarya</taxon>
        <taxon>Basidiomycota</taxon>
        <taxon>Agaricomycotina</taxon>
        <taxon>Agaricomycetes</taxon>
        <taxon>Agaricomycetidae</taxon>
        <taxon>Agaricales</taxon>
        <taxon>Marasmiineae</taxon>
        <taxon>Mycenaceae</taxon>
        <taxon>Mycena</taxon>
    </lineage>
</organism>
<comment type="caution">
    <text evidence="2">The sequence shown here is derived from an EMBL/GenBank/DDBJ whole genome shotgun (WGS) entry which is preliminary data.</text>
</comment>
<gene>
    <name evidence="2" type="ORF">MIND_00163600</name>
</gene>
<proteinExistence type="predicted"/>
<dbReference type="AlphaFoldDB" id="A0A8H6TFK5"/>
<keyword evidence="1" id="KW-1133">Transmembrane helix</keyword>
<evidence type="ECO:0000313" key="3">
    <source>
        <dbReference type="Proteomes" id="UP000636479"/>
    </source>
</evidence>